<accession>A0A5K1K147</accession>
<dbReference type="SUPFAM" id="SSF51445">
    <property type="entry name" value="(Trans)glycosidases"/>
    <property type="match status" value="1"/>
</dbReference>
<dbReference type="PANTHER" id="PTHR42715">
    <property type="entry name" value="BETA-GLUCOSIDASE"/>
    <property type="match status" value="1"/>
</dbReference>
<dbReference type="Gene3D" id="3.40.50.1700">
    <property type="entry name" value="Glycoside hydrolase family 3 C-terminal domain"/>
    <property type="match status" value="1"/>
</dbReference>
<dbReference type="InterPro" id="IPR011658">
    <property type="entry name" value="PA14_dom"/>
</dbReference>
<dbReference type="PROSITE" id="PS51820">
    <property type="entry name" value="PA14"/>
    <property type="match status" value="1"/>
</dbReference>
<evidence type="ECO:0000259" key="6">
    <source>
        <dbReference type="PROSITE" id="PS51820"/>
    </source>
</evidence>
<dbReference type="Pfam" id="PF01915">
    <property type="entry name" value="Glyco_hydro_3_C"/>
    <property type="match status" value="1"/>
</dbReference>
<evidence type="ECO:0000256" key="2">
    <source>
        <dbReference type="ARBA" id="ARBA00005336"/>
    </source>
</evidence>
<dbReference type="InterPro" id="IPR036881">
    <property type="entry name" value="Glyco_hydro_3_C_sf"/>
</dbReference>
<dbReference type="InterPro" id="IPR002772">
    <property type="entry name" value="Glyco_hydro_3_C"/>
</dbReference>
<dbReference type="SMART" id="SM00758">
    <property type="entry name" value="PA14"/>
    <property type="match status" value="1"/>
</dbReference>
<reference evidence="7" key="1">
    <citation type="submission" date="2019-10" db="EMBL/GenBank/DDBJ databases">
        <authorList>
            <person name="Nor Muhammad N."/>
        </authorList>
    </citation>
    <scope>NUCLEOTIDE SEQUENCE</scope>
</reference>
<dbReference type="EMBL" id="LR727398">
    <property type="protein sequence ID" value="VWO99100.1"/>
    <property type="molecule type" value="Genomic_DNA"/>
</dbReference>
<dbReference type="EC" id="3.2.1.21" evidence="3"/>
<evidence type="ECO:0000256" key="5">
    <source>
        <dbReference type="ARBA" id="ARBA00023295"/>
    </source>
</evidence>
<dbReference type="Gene3D" id="3.20.20.300">
    <property type="entry name" value="Glycoside hydrolase, family 3, N-terminal domain"/>
    <property type="match status" value="1"/>
</dbReference>
<protein>
    <recommendedName>
        <fullName evidence="3">beta-glucosidase</fullName>
        <ecNumber evidence="3">3.2.1.21</ecNumber>
    </recommendedName>
</protein>
<dbReference type="InterPro" id="IPR036962">
    <property type="entry name" value="Glyco_hydro_3_N_sf"/>
</dbReference>
<organism evidence="7">
    <name type="scientific">Ganoderma boninense</name>
    <dbReference type="NCBI Taxonomy" id="34458"/>
    <lineage>
        <taxon>Eukaryota</taxon>
        <taxon>Fungi</taxon>
        <taxon>Dikarya</taxon>
        <taxon>Basidiomycota</taxon>
        <taxon>Agaricomycotina</taxon>
        <taxon>Agaricomycetes</taxon>
        <taxon>Polyporales</taxon>
        <taxon>Polyporaceae</taxon>
        <taxon>Ganoderma</taxon>
    </lineage>
</organism>
<dbReference type="PRINTS" id="PR00133">
    <property type="entry name" value="GLHYDRLASE3"/>
</dbReference>
<feature type="domain" description="PA14" evidence="6">
    <location>
        <begin position="438"/>
        <end position="599"/>
    </location>
</feature>
<dbReference type="Pfam" id="PF00933">
    <property type="entry name" value="Glyco_hydro_3"/>
    <property type="match status" value="1"/>
</dbReference>
<dbReference type="InterPro" id="IPR017853">
    <property type="entry name" value="GH"/>
</dbReference>
<dbReference type="GO" id="GO:0009251">
    <property type="term" value="P:glucan catabolic process"/>
    <property type="evidence" value="ECO:0007669"/>
    <property type="project" value="TreeGrafter"/>
</dbReference>
<dbReference type="InterPro" id="IPR037524">
    <property type="entry name" value="PA14/GLEYA"/>
</dbReference>
<dbReference type="Gene3D" id="2.60.40.10">
    <property type="entry name" value="Immunoglobulins"/>
    <property type="match status" value="1"/>
</dbReference>
<sequence length="880" mass="96233">MPNALRERCPSNLAMSHAFIDASIPDLVQHLTIDEKIKLLSAPNWWNTNAIPRLGIPAVRMSDGLNGVRGSSHFVATPAQCLPCATSMASTFDTEYLFKVGSFLGEEAKIKSSVILLAPTCNIQRNPLGGRAFESFSEDPHLSGTMAAAYVNGLQSQGVAATIKHFVGNDQEHERTAAESVLSDRALREIYLYPFMLAQKKAKPWAFMTSYGRLNGVHCAENPTLLQNILRKEWGFDGIVMSDWHVCSHSILNALADRPYRFGTYSSDLAINAGLDLEMPGPPRWRTPLLIGHLLSCQKVFQSTLDERATHILSFVQRQARRNPDVVFGDGEERSRDSPEARAFCRKLAAEGMVVLKNDGDVLPVKGGNIRRIALIGPKVKERIISGGGSAALRPTYVITPFEGLVSNAPEGIVFNYELGCYAHKYTPTLEAYVRTPSGEPGWSCAFYNHDENGNPVGDAVQEYVLQDTRIKLNDFLPEGLGDTWTIKLRGILTMDKTAEYDFGLTVAGRAKLFVNGTLTIDNWTKQRPGDFFYGQGTVEEMGTVSLTAGQPVDILVEYTNTKPPAGSDSDMSQPALMRGVRLGAVEKVNEEDALMAAEKLAASSDVAIVVAGLSPDWESEGFDRPTLDMPGKQNELIARIGRANPNTIVILQAGSAVAMPWVNEVNGIIQAWYSGNEVGNAISDIVYGKINPSGRLPLTLPTRIQDIPAYPNFKSENGKIHYREDLFVGYKGYEAKGVKPLFPFGHGLSYTTFSFSDLTLSTVTSKGPDFELDVSVSVTNTGSVAGSEVVQVYISLPDFGLTTPRLQLRGFAKARDIAPGQSKVVTVKLDKYAVSWWDTLGQQWKAVRGTYGVHVGKSSADMVLQGEFALQEDFVWVGL</sequence>
<dbReference type="GO" id="GO:0008422">
    <property type="term" value="F:beta-glucosidase activity"/>
    <property type="evidence" value="ECO:0007669"/>
    <property type="project" value="UniProtKB-EC"/>
</dbReference>
<dbReference type="Pfam" id="PF07691">
    <property type="entry name" value="PA14"/>
    <property type="match status" value="1"/>
</dbReference>
<evidence type="ECO:0000313" key="7">
    <source>
        <dbReference type="EMBL" id="VWO99100.1"/>
    </source>
</evidence>
<keyword evidence="5" id="KW-0326">Glycosidase</keyword>
<gene>
    <name evidence="7" type="primary">I1RWB8</name>
</gene>
<dbReference type="InterPro" id="IPR001764">
    <property type="entry name" value="Glyco_hydro_3_N"/>
</dbReference>
<dbReference type="Gene3D" id="2.60.120.260">
    <property type="entry name" value="Galactose-binding domain-like"/>
    <property type="match status" value="1"/>
</dbReference>
<dbReference type="InterPro" id="IPR050288">
    <property type="entry name" value="Cellulose_deg_GH3"/>
</dbReference>
<name>A0A5K1K147_9APHY</name>
<dbReference type="AlphaFoldDB" id="A0A5K1K147"/>
<proteinExistence type="inferred from homology"/>
<comment type="catalytic activity">
    <reaction evidence="1">
        <text>Hydrolysis of terminal, non-reducing beta-D-glucosyl residues with release of beta-D-glucose.</text>
        <dbReference type="EC" id="3.2.1.21"/>
    </reaction>
</comment>
<keyword evidence="4" id="KW-0378">Hydrolase</keyword>
<evidence type="ECO:0000256" key="1">
    <source>
        <dbReference type="ARBA" id="ARBA00000448"/>
    </source>
</evidence>
<evidence type="ECO:0000256" key="4">
    <source>
        <dbReference type="ARBA" id="ARBA00022801"/>
    </source>
</evidence>
<dbReference type="InterPro" id="IPR013783">
    <property type="entry name" value="Ig-like_fold"/>
</dbReference>
<evidence type="ECO:0000256" key="3">
    <source>
        <dbReference type="ARBA" id="ARBA00012744"/>
    </source>
</evidence>
<dbReference type="InterPro" id="IPR026891">
    <property type="entry name" value="Fn3-like"/>
</dbReference>
<dbReference type="SUPFAM" id="SSF52279">
    <property type="entry name" value="Beta-D-glucan exohydrolase, C-terminal domain"/>
    <property type="match status" value="1"/>
</dbReference>
<dbReference type="PANTHER" id="PTHR42715:SF27">
    <property type="entry name" value="BETA-GLUCOSIDASE-RELATED"/>
    <property type="match status" value="1"/>
</dbReference>
<comment type="similarity">
    <text evidence="2">Belongs to the glycosyl hydrolase 3 family.</text>
</comment>
<dbReference type="FunFam" id="2.60.40.10:FF:000495">
    <property type="entry name" value="Periplasmic beta-glucosidase"/>
    <property type="match status" value="1"/>
</dbReference>
<dbReference type="Pfam" id="PF14310">
    <property type="entry name" value="Fn3-like"/>
    <property type="match status" value="1"/>
</dbReference>
<dbReference type="SMART" id="SM01217">
    <property type="entry name" value="Fn3_like"/>
    <property type="match status" value="1"/>
</dbReference>